<dbReference type="InterPro" id="IPR019844">
    <property type="entry name" value="CSD_CS"/>
</dbReference>
<evidence type="ECO:0000313" key="6">
    <source>
        <dbReference type="Proteomes" id="UP001258994"/>
    </source>
</evidence>
<dbReference type="InterPro" id="IPR012340">
    <property type="entry name" value="NA-bd_OB-fold"/>
</dbReference>
<dbReference type="RefSeq" id="WP_348389930.1">
    <property type="nucleotide sequence ID" value="NZ_CP134145.1"/>
</dbReference>
<evidence type="ECO:0000256" key="1">
    <source>
        <dbReference type="ARBA" id="ARBA00022553"/>
    </source>
</evidence>
<feature type="domain" description="CSD" evidence="4">
    <location>
        <begin position="2"/>
        <end position="67"/>
    </location>
</feature>
<dbReference type="PANTHER" id="PTHR12962">
    <property type="entry name" value="CALCIUM-REGULATED HEAT STABLE PROTEIN CRHSP-24-RELATED"/>
    <property type="match status" value="1"/>
</dbReference>
<evidence type="ECO:0000259" key="4">
    <source>
        <dbReference type="PROSITE" id="PS51857"/>
    </source>
</evidence>
<dbReference type="PROSITE" id="PS00352">
    <property type="entry name" value="CSD_1"/>
    <property type="match status" value="1"/>
</dbReference>
<dbReference type="CDD" id="cd04458">
    <property type="entry name" value="CSP_CDS"/>
    <property type="match status" value="1"/>
</dbReference>
<evidence type="ECO:0000313" key="5">
    <source>
        <dbReference type="EMBL" id="WNC70793.1"/>
    </source>
</evidence>
<dbReference type="Pfam" id="PF06961">
    <property type="entry name" value="DUF1294"/>
    <property type="match status" value="1"/>
</dbReference>
<keyword evidence="1" id="KW-0597">Phosphoprotein</keyword>
<keyword evidence="3" id="KW-1133">Transmembrane helix</keyword>
<feature type="transmembrane region" description="Helical" evidence="3">
    <location>
        <begin position="168"/>
        <end position="189"/>
    </location>
</feature>
<dbReference type="InterPro" id="IPR002059">
    <property type="entry name" value="CSP_DNA-bd"/>
</dbReference>
<dbReference type="SUPFAM" id="SSF50249">
    <property type="entry name" value="Nucleic acid-binding proteins"/>
    <property type="match status" value="1"/>
</dbReference>
<dbReference type="InterPro" id="IPR011129">
    <property type="entry name" value="CSD"/>
</dbReference>
<gene>
    <name evidence="5" type="ORF">RGQ13_11690</name>
</gene>
<organism evidence="5 6">
    <name type="scientific">Thalassotalea psychrophila</name>
    <dbReference type="NCBI Taxonomy" id="3065647"/>
    <lineage>
        <taxon>Bacteria</taxon>
        <taxon>Pseudomonadati</taxon>
        <taxon>Pseudomonadota</taxon>
        <taxon>Gammaproteobacteria</taxon>
        <taxon>Alteromonadales</taxon>
        <taxon>Colwelliaceae</taxon>
        <taxon>Thalassotalea</taxon>
    </lineage>
</organism>
<dbReference type="SMART" id="SM00357">
    <property type="entry name" value="CSP"/>
    <property type="match status" value="1"/>
</dbReference>
<evidence type="ECO:0000256" key="2">
    <source>
        <dbReference type="RuleBase" id="RU000408"/>
    </source>
</evidence>
<dbReference type="PANTHER" id="PTHR12962:SF1">
    <property type="entry name" value="COLD SHOCK DOMAIN-CONTAINING PROTEIN CG9705"/>
    <property type="match status" value="1"/>
</dbReference>
<accession>A0ABY9TPM9</accession>
<reference evidence="6" key="1">
    <citation type="submission" date="2023-09" db="EMBL/GenBank/DDBJ databases">
        <authorList>
            <person name="Zhang C."/>
        </authorList>
    </citation>
    <scope>NUCLEOTIDE SEQUENCE [LARGE SCALE GENOMIC DNA]</scope>
    <source>
        <strain evidence="6">SQ149</strain>
    </source>
</reference>
<dbReference type="PROSITE" id="PS51857">
    <property type="entry name" value="CSD_2"/>
    <property type="match status" value="1"/>
</dbReference>
<feature type="transmembrane region" description="Helical" evidence="3">
    <location>
        <begin position="105"/>
        <end position="123"/>
    </location>
</feature>
<comment type="subcellular location">
    <subcellularLocation>
        <location evidence="2">Cytoplasm</location>
    </subcellularLocation>
</comment>
<proteinExistence type="predicted"/>
<keyword evidence="6" id="KW-1185">Reference proteome</keyword>
<sequence length="200" mass="22704">MRGKGKLTTWNDDKGFGFISPMQGGKDVFIHIKDFTNRSVRPSVGQVITFELNKNNKGRPCALRATRAGDVSRKTAVKKQNNLALLCAYLFLIALLGLWLVGNIIWQLVLVYMLMSLVTYFAYDYDKRKAKVGAWRTSEGLLHLFALMGGWPGAVIAQQKLRHKSKKLSFRIELLLVIIANLSGCFYLYEHIEQGLIFLY</sequence>
<dbReference type="Pfam" id="PF00313">
    <property type="entry name" value="CSD"/>
    <property type="match status" value="1"/>
</dbReference>
<dbReference type="Proteomes" id="UP001258994">
    <property type="component" value="Chromosome"/>
</dbReference>
<dbReference type="EMBL" id="CP134145">
    <property type="protein sequence ID" value="WNC70793.1"/>
    <property type="molecule type" value="Genomic_DNA"/>
</dbReference>
<keyword evidence="3" id="KW-0812">Transmembrane</keyword>
<keyword evidence="3" id="KW-0472">Membrane</keyword>
<dbReference type="Gene3D" id="2.40.50.140">
    <property type="entry name" value="Nucleic acid-binding proteins"/>
    <property type="match status" value="1"/>
</dbReference>
<protein>
    <submittedName>
        <fullName evidence="5">Cold shock and DUF1294 domain-containing protein</fullName>
    </submittedName>
</protein>
<evidence type="ECO:0000256" key="3">
    <source>
        <dbReference type="SAM" id="Phobius"/>
    </source>
</evidence>
<name>A0ABY9TPM9_9GAMM</name>
<feature type="transmembrane region" description="Helical" evidence="3">
    <location>
        <begin position="82"/>
        <end position="99"/>
    </location>
</feature>
<dbReference type="InterPro" id="IPR052069">
    <property type="entry name" value="Ca-reg_mRNA-binding_domain"/>
</dbReference>
<dbReference type="InterPro" id="IPR010718">
    <property type="entry name" value="DUF1294"/>
</dbReference>